<dbReference type="EMBL" id="QFVP01000001">
    <property type="protein sequence ID" value="THE42834.1"/>
    <property type="molecule type" value="Genomic_DNA"/>
</dbReference>
<organism evidence="2 3">
    <name type="scientific">Citrobacter murliniae</name>
    <dbReference type="NCBI Taxonomy" id="67829"/>
    <lineage>
        <taxon>Bacteria</taxon>
        <taxon>Pseudomonadati</taxon>
        <taxon>Pseudomonadota</taxon>
        <taxon>Gammaproteobacteria</taxon>
        <taxon>Enterobacterales</taxon>
        <taxon>Enterobacteriaceae</taxon>
        <taxon>Citrobacter</taxon>
        <taxon>Citrobacter freundii complex</taxon>
    </lineage>
</organism>
<gene>
    <name evidence="2" type="ORF">DJ535_03080</name>
</gene>
<keyword evidence="3" id="KW-1185">Reference proteome</keyword>
<evidence type="ECO:0000313" key="3">
    <source>
        <dbReference type="Proteomes" id="UP000306790"/>
    </source>
</evidence>
<name>A0ABY2Q0F2_9ENTR</name>
<reference evidence="2 3" key="1">
    <citation type="submission" date="2018-05" db="EMBL/GenBank/DDBJ databases">
        <title>Isolation and genomic analyses of lactose-positive bacteria from faecal samples of preterm neonates.</title>
        <authorList>
            <person name="Chen Y."/>
            <person name="Brook T.C."/>
            <person name="O'Neill I."/>
            <person name="Soe C.Z."/>
            <person name="Hall L.J."/>
            <person name="Hoyles L."/>
        </authorList>
    </citation>
    <scope>NUCLEOTIDE SEQUENCE [LARGE SCALE GENOMIC DNA]</scope>
    <source>
        <strain evidence="2 3">P080C CL</strain>
    </source>
</reference>
<accession>A0ABY2Q0F2</accession>
<evidence type="ECO:0000313" key="2">
    <source>
        <dbReference type="EMBL" id="THE42834.1"/>
    </source>
</evidence>
<comment type="caution">
    <text evidence="2">The sequence shown here is derived from an EMBL/GenBank/DDBJ whole genome shotgun (WGS) entry which is preliminary data.</text>
</comment>
<protein>
    <submittedName>
        <fullName evidence="2">Uncharacterized protein</fullName>
    </submittedName>
</protein>
<proteinExistence type="predicted"/>
<keyword evidence="1" id="KW-0732">Signal</keyword>
<feature type="chain" id="PRO_5045738864" evidence="1">
    <location>
        <begin position="22"/>
        <end position="144"/>
    </location>
</feature>
<evidence type="ECO:0000256" key="1">
    <source>
        <dbReference type="SAM" id="SignalP"/>
    </source>
</evidence>
<dbReference type="RefSeq" id="WP_033811209.1">
    <property type="nucleotide sequence ID" value="NZ_QFVP01000001.1"/>
</dbReference>
<sequence>MLRDHHATLAGLLLLSHSASAVQADQQLSDWYGNISAMEFELNTQNTAGEVLTLTCTSGKLSAAYSVPAEDYRVSSQTGLSEPGVSINGKNHPLDETAFTALKATSEKDVIKMTSMNAAISKKFSAKGLNEALADTTWQDCINH</sequence>
<dbReference type="Proteomes" id="UP000306790">
    <property type="component" value="Unassembled WGS sequence"/>
</dbReference>
<feature type="signal peptide" evidence="1">
    <location>
        <begin position="1"/>
        <end position="21"/>
    </location>
</feature>